<organism evidence="4 6">
    <name type="scientific">Lentilactobacillus farraginis DSM 18382 = JCM 14108</name>
    <dbReference type="NCBI Taxonomy" id="1423743"/>
    <lineage>
        <taxon>Bacteria</taxon>
        <taxon>Bacillati</taxon>
        <taxon>Bacillota</taxon>
        <taxon>Bacilli</taxon>
        <taxon>Lactobacillales</taxon>
        <taxon>Lactobacillaceae</taxon>
        <taxon>Lentilactobacillus</taxon>
    </lineage>
</organism>
<evidence type="ECO:0000313" key="4">
    <source>
        <dbReference type="EMBL" id="GAF35189.1"/>
    </source>
</evidence>
<dbReference type="AlphaFoldDB" id="X0P905"/>
<dbReference type="STRING" id="1423743.FD41_GL002221"/>
<dbReference type="PATRIC" id="fig|1423743.5.peg.2281"/>
<dbReference type="GO" id="GO:0016787">
    <property type="term" value="F:hydrolase activity"/>
    <property type="evidence" value="ECO:0007669"/>
    <property type="project" value="UniProtKB-UniRule"/>
</dbReference>
<dbReference type="RefSeq" id="WP_035177234.1">
    <property type="nucleotide sequence ID" value="NZ_AZFY01000034.1"/>
</dbReference>
<dbReference type="InterPro" id="IPR029052">
    <property type="entry name" value="Metallo-depent_PP-like"/>
</dbReference>
<comment type="similarity">
    <text evidence="1 2">Belongs to the metallophosphoesterase superfamily. YfcE family.</text>
</comment>
<name>X0P905_9LACO</name>
<protein>
    <recommendedName>
        <fullName evidence="2">Phosphoesterase</fullName>
        <ecNumber evidence="2">3.1.4.-</ecNumber>
    </recommendedName>
</protein>
<feature type="domain" description="Calcineurin-like phosphoesterase" evidence="3">
    <location>
        <begin position="1"/>
        <end position="143"/>
    </location>
</feature>
<dbReference type="InterPro" id="IPR041802">
    <property type="entry name" value="MPP_YfcE"/>
</dbReference>
<dbReference type="Gene3D" id="3.60.21.10">
    <property type="match status" value="1"/>
</dbReference>
<comment type="cofactor">
    <cofactor evidence="2">
        <name>a divalent metal cation</name>
        <dbReference type="ChEBI" id="CHEBI:60240"/>
    </cofactor>
</comment>
<dbReference type="Proteomes" id="UP000051966">
    <property type="component" value="Unassembled WGS sequence"/>
</dbReference>
<dbReference type="Proteomes" id="UP000019488">
    <property type="component" value="Unassembled WGS sequence"/>
</dbReference>
<dbReference type="SUPFAM" id="SSF56300">
    <property type="entry name" value="Metallo-dependent phosphatases"/>
    <property type="match status" value="1"/>
</dbReference>
<evidence type="ECO:0000256" key="2">
    <source>
        <dbReference type="RuleBase" id="RU362039"/>
    </source>
</evidence>
<gene>
    <name evidence="5" type="ORF">FD41_GL002221</name>
    <name evidence="4" type="ORF">JCM14108_65</name>
</gene>
<evidence type="ECO:0000259" key="3">
    <source>
        <dbReference type="Pfam" id="PF12850"/>
    </source>
</evidence>
<evidence type="ECO:0000313" key="7">
    <source>
        <dbReference type="Proteomes" id="UP000051966"/>
    </source>
</evidence>
<dbReference type="OrthoDB" id="9800565at2"/>
<evidence type="ECO:0000256" key="1">
    <source>
        <dbReference type="ARBA" id="ARBA00008950"/>
    </source>
</evidence>
<dbReference type="InterPro" id="IPR000979">
    <property type="entry name" value="Phosphodiesterase_MJ0936/Vps29"/>
</dbReference>
<comment type="caution">
    <text evidence="4">The sequence shown here is derived from an EMBL/GenBank/DDBJ whole genome shotgun (WGS) entry which is preliminary data.</text>
</comment>
<dbReference type="EMBL" id="AZFY01000034">
    <property type="protein sequence ID" value="KRM10039.1"/>
    <property type="molecule type" value="Genomic_DNA"/>
</dbReference>
<dbReference type="CDD" id="cd00841">
    <property type="entry name" value="MPP_YfcE"/>
    <property type="match status" value="1"/>
</dbReference>
<accession>X0P905</accession>
<dbReference type="Pfam" id="PF12850">
    <property type="entry name" value="Metallophos_2"/>
    <property type="match status" value="1"/>
</dbReference>
<dbReference type="EMBL" id="BAKI01000001">
    <property type="protein sequence ID" value="GAF35189.1"/>
    <property type="molecule type" value="Genomic_DNA"/>
</dbReference>
<reference evidence="4" key="1">
    <citation type="journal article" date="2014" name="Genome Announc.">
        <title>Draft Genome Sequences of Two Lactobacillus Strains, L. farraginis JCM 14108T and L. composti JCM 14202T, Isolated from Compost of Distilled Shochu Residue.</title>
        <authorList>
            <person name="Yuki M."/>
            <person name="Oshima K."/>
            <person name="Suda W."/>
            <person name="Kitahara M."/>
            <person name="Kitamura K."/>
            <person name="Iida T."/>
            <person name="Hattori M."/>
            <person name="Ohkuma M."/>
        </authorList>
    </citation>
    <scope>NUCLEOTIDE SEQUENCE [LARGE SCALE GENOMIC DNA]</scope>
    <source>
        <strain evidence="4">JCM 14108</strain>
    </source>
</reference>
<proteinExistence type="inferred from homology"/>
<dbReference type="EC" id="3.1.4.-" evidence="2"/>
<sequence>MKILVVSDSHGDRQIIASLVKRYEQQVDGIFHCGDSELKLDDPLISHLHIVKGNMDLADFAPAEVEEVDNHRILLTHGHLQGVNDGLLNLKLYAKSKAADIVLFGHTHQLGVALDQGILFVNPGSISFPRGQYAAIGGTYAIISSAGQQLTVQYYDRQFNALNKLKFSF</sequence>
<dbReference type="eggNOG" id="COG0622">
    <property type="taxonomic scope" value="Bacteria"/>
</dbReference>
<dbReference type="InterPro" id="IPR024654">
    <property type="entry name" value="Calcineurin-like_PHP_lpxH"/>
</dbReference>
<keyword evidence="2" id="KW-0479">Metal-binding</keyword>
<reference evidence="5 7" key="2">
    <citation type="journal article" date="2015" name="Genome Announc.">
        <title>Expanding the biotechnology potential of lactobacilli through comparative genomics of 213 strains and associated genera.</title>
        <authorList>
            <person name="Sun Z."/>
            <person name="Harris H.M."/>
            <person name="McCann A."/>
            <person name="Guo C."/>
            <person name="Argimon S."/>
            <person name="Zhang W."/>
            <person name="Yang X."/>
            <person name="Jeffery I.B."/>
            <person name="Cooney J.C."/>
            <person name="Kagawa T.F."/>
            <person name="Liu W."/>
            <person name="Song Y."/>
            <person name="Salvetti E."/>
            <person name="Wrobel A."/>
            <person name="Rasinkangas P."/>
            <person name="Parkhill J."/>
            <person name="Rea M.C."/>
            <person name="O'Sullivan O."/>
            <person name="Ritari J."/>
            <person name="Douillard F.P."/>
            <person name="Paul Ross R."/>
            <person name="Yang R."/>
            <person name="Briner A.E."/>
            <person name="Felis G.E."/>
            <person name="de Vos W.M."/>
            <person name="Barrangou R."/>
            <person name="Klaenhammer T.R."/>
            <person name="Caufield P.W."/>
            <person name="Cui Y."/>
            <person name="Zhang H."/>
            <person name="O'Toole P.W."/>
        </authorList>
    </citation>
    <scope>NUCLEOTIDE SEQUENCE [LARGE SCALE GENOMIC DNA]</scope>
    <source>
        <strain evidence="5 7">DSM 18382</strain>
    </source>
</reference>
<evidence type="ECO:0000313" key="6">
    <source>
        <dbReference type="Proteomes" id="UP000019488"/>
    </source>
</evidence>
<dbReference type="NCBIfam" id="TIGR00040">
    <property type="entry name" value="yfcE"/>
    <property type="match status" value="1"/>
</dbReference>
<keyword evidence="7" id="KW-1185">Reference proteome</keyword>
<dbReference type="GO" id="GO:0046872">
    <property type="term" value="F:metal ion binding"/>
    <property type="evidence" value="ECO:0007669"/>
    <property type="project" value="UniProtKB-KW"/>
</dbReference>
<dbReference type="PANTHER" id="PTHR11124">
    <property type="entry name" value="VACUOLAR SORTING PROTEIN VPS29"/>
    <property type="match status" value="1"/>
</dbReference>
<evidence type="ECO:0000313" key="5">
    <source>
        <dbReference type="EMBL" id="KRM10039.1"/>
    </source>
</evidence>